<accession>A0ABN7SWU4</accession>
<feature type="region of interest" description="Disordered" evidence="7">
    <location>
        <begin position="160"/>
        <end position="192"/>
    </location>
</feature>
<dbReference type="EMBL" id="OU015566">
    <property type="protein sequence ID" value="CAG5105904.1"/>
    <property type="molecule type" value="Genomic_DNA"/>
</dbReference>
<evidence type="ECO:0000259" key="8">
    <source>
        <dbReference type="PROSITE" id="PS50071"/>
    </source>
</evidence>
<feature type="region of interest" description="Disordered" evidence="7">
    <location>
        <begin position="380"/>
        <end position="412"/>
    </location>
</feature>
<evidence type="ECO:0000256" key="2">
    <source>
        <dbReference type="ARBA" id="ARBA00023125"/>
    </source>
</evidence>
<evidence type="ECO:0000256" key="4">
    <source>
        <dbReference type="ARBA" id="ARBA00023242"/>
    </source>
</evidence>
<keyword evidence="10" id="KW-1185">Reference proteome</keyword>
<feature type="DNA-binding region" description="Homeobox" evidence="5">
    <location>
        <begin position="246"/>
        <end position="306"/>
    </location>
</feature>
<evidence type="ECO:0000313" key="10">
    <source>
        <dbReference type="Proteomes" id="UP001158576"/>
    </source>
</evidence>
<keyword evidence="4 5" id="KW-0539">Nucleus</keyword>
<evidence type="ECO:0000256" key="3">
    <source>
        <dbReference type="ARBA" id="ARBA00023155"/>
    </source>
</evidence>
<dbReference type="Pfam" id="PF00046">
    <property type="entry name" value="Homeodomain"/>
    <property type="match status" value="1"/>
</dbReference>
<sequence length="481" mass="52106">MEKAFYDHSGWSSGPNLCGPTTPALYPPAYQHQAHQLCSNCQSPFYPLHFDAIDRLCPSCRTVDKVSWESPLASGSVTTSLPLSLTTETTTTNHQIVNNTNRSPIAPTVASTATVTSSTSTSLSSEIPKDRELNVQCFEYNGEIYAKEIWKARQEVLHEVPSADSKPLTSPPPTPSSTFEKPSLSGDCSVPEAPSGVLKESFSSLKADRISTYSAPSSNPYPSSKIQDSTSDDGNLVIDDDQNGKPKRPRTILTTEQRKKFKAYFDSGGEKPSRKIREKLAAETGLTARVVQVWFQNQRAKKKKMAKKEQSVELGHGLMDPRRDFYGYSAGIPSGFDSYYSADFQAQVAATAAVVGASPQFHGSSYPSAFPSAYPPSPYGIHQPSLPHHSPFSHLPEPPTTGLQSSAFTSPPTFGYSSSTPSISSPSFPTFVPSSVNSLSSVSFNHELPPHPEPQPVVSSPTEAKLPIKNEEILDPSTLQS</sequence>
<dbReference type="PANTHER" id="PTHR24208">
    <property type="entry name" value="LIM/HOMEOBOX PROTEIN LHX"/>
    <property type="match status" value="1"/>
</dbReference>
<dbReference type="SMART" id="SM00389">
    <property type="entry name" value="HOX"/>
    <property type="match status" value="1"/>
</dbReference>
<feature type="region of interest" description="Disordered" evidence="7">
    <location>
        <begin position="212"/>
        <end position="250"/>
    </location>
</feature>
<gene>
    <name evidence="9" type="ORF">OKIOD_LOCUS11320</name>
</gene>
<evidence type="ECO:0000256" key="1">
    <source>
        <dbReference type="ARBA" id="ARBA00004123"/>
    </source>
</evidence>
<keyword evidence="2 5" id="KW-0238">DNA-binding</keyword>
<evidence type="ECO:0000256" key="5">
    <source>
        <dbReference type="PROSITE-ProRule" id="PRU00108"/>
    </source>
</evidence>
<name>A0ABN7SWU4_OIKDI</name>
<evidence type="ECO:0000256" key="6">
    <source>
        <dbReference type="RuleBase" id="RU000682"/>
    </source>
</evidence>
<dbReference type="SUPFAM" id="SSF46689">
    <property type="entry name" value="Homeodomain-like"/>
    <property type="match status" value="1"/>
</dbReference>
<feature type="domain" description="Homeobox" evidence="8">
    <location>
        <begin position="244"/>
        <end position="305"/>
    </location>
</feature>
<dbReference type="InterPro" id="IPR001356">
    <property type="entry name" value="HD"/>
</dbReference>
<dbReference type="Gene3D" id="1.10.10.60">
    <property type="entry name" value="Homeodomain-like"/>
    <property type="match status" value="1"/>
</dbReference>
<dbReference type="CDD" id="cd00086">
    <property type="entry name" value="homeodomain"/>
    <property type="match status" value="1"/>
</dbReference>
<organism evidence="9 10">
    <name type="scientific">Oikopleura dioica</name>
    <name type="common">Tunicate</name>
    <dbReference type="NCBI Taxonomy" id="34765"/>
    <lineage>
        <taxon>Eukaryota</taxon>
        <taxon>Metazoa</taxon>
        <taxon>Chordata</taxon>
        <taxon>Tunicata</taxon>
        <taxon>Appendicularia</taxon>
        <taxon>Copelata</taxon>
        <taxon>Oikopleuridae</taxon>
        <taxon>Oikopleura</taxon>
    </lineage>
</organism>
<protein>
    <submittedName>
        <fullName evidence="9">Oidioi.mRNA.OKI2018_I69.chr1.g2555.t1.cds</fullName>
    </submittedName>
</protein>
<feature type="region of interest" description="Disordered" evidence="7">
    <location>
        <begin position="440"/>
        <end position="481"/>
    </location>
</feature>
<comment type="subcellular location">
    <subcellularLocation>
        <location evidence="1 5 6">Nucleus</location>
    </subcellularLocation>
</comment>
<keyword evidence="3 5" id="KW-0371">Homeobox</keyword>
<dbReference type="InterPro" id="IPR050453">
    <property type="entry name" value="LIM_Homeobox_TF"/>
</dbReference>
<dbReference type="PROSITE" id="PS50071">
    <property type="entry name" value="HOMEOBOX_2"/>
    <property type="match status" value="1"/>
</dbReference>
<evidence type="ECO:0000256" key="7">
    <source>
        <dbReference type="SAM" id="MobiDB-lite"/>
    </source>
</evidence>
<reference evidence="9 10" key="1">
    <citation type="submission" date="2021-04" db="EMBL/GenBank/DDBJ databases">
        <authorList>
            <person name="Bliznina A."/>
        </authorList>
    </citation>
    <scope>NUCLEOTIDE SEQUENCE [LARGE SCALE GENOMIC DNA]</scope>
</reference>
<dbReference type="InterPro" id="IPR009057">
    <property type="entry name" value="Homeodomain-like_sf"/>
</dbReference>
<dbReference type="PROSITE" id="PS00027">
    <property type="entry name" value="HOMEOBOX_1"/>
    <property type="match status" value="1"/>
</dbReference>
<dbReference type="Proteomes" id="UP001158576">
    <property type="component" value="Chromosome 1"/>
</dbReference>
<dbReference type="InterPro" id="IPR017970">
    <property type="entry name" value="Homeobox_CS"/>
</dbReference>
<feature type="compositionally biased region" description="Low complexity" evidence="7">
    <location>
        <begin position="212"/>
        <end position="224"/>
    </location>
</feature>
<evidence type="ECO:0000313" key="9">
    <source>
        <dbReference type="EMBL" id="CAG5105904.1"/>
    </source>
</evidence>
<proteinExistence type="predicted"/>
<dbReference type="PANTHER" id="PTHR24208:SF166">
    <property type="entry name" value="LIM HOMEOBOX TRANSCRIPTION FACTOR 1 ALPHA, ISOFORM B"/>
    <property type="match status" value="1"/>
</dbReference>
<feature type="compositionally biased region" description="Polar residues" evidence="7">
    <location>
        <begin position="401"/>
        <end position="412"/>
    </location>
</feature>